<feature type="transmembrane region" description="Helical" evidence="10">
    <location>
        <begin position="741"/>
        <end position="762"/>
    </location>
</feature>
<feature type="transmembrane region" description="Helical" evidence="10">
    <location>
        <begin position="802"/>
        <end position="822"/>
    </location>
</feature>
<evidence type="ECO:0000256" key="3">
    <source>
        <dbReference type="ARBA" id="ARBA00008804"/>
    </source>
</evidence>
<name>A0AAN6E5Z9_9EURO</name>
<feature type="region of interest" description="Disordered" evidence="11">
    <location>
        <begin position="1"/>
        <end position="30"/>
    </location>
</feature>
<evidence type="ECO:0000313" key="13">
    <source>
        <dbReference type="EMBL" id="KAI1618493.1"/>
    </source>
</evidence>
<dbReference type="FunFam" id="3.40.50.1000:FF:000008">
    <property type="entry name" value="Plasma membrane ATPase"/>
    <property type="match status" value="1"/>
</dbReference>
<proteinExistence type="inferred from homology"/>
<dbReference type="Proteomes" id="UP001203852">
    <property type="component" value="Unassembled WGS sequence"/>
</dbReference>
<dbReference type="SMART" id="SM00831">
    <property type="entry name" value="Cation_ATPase_N"/>
    <property type="match status" value="1"/>
</dbReference>
<dbReference type="PANTHER" id="PTHR42861">
    <property type="entry name" value="CALCIUM-TRANSPORTING ATPASE"/>
    <property type="match status" value="1"/>
</dbReference>
<comment type="function">
    <text evidence="1">The plasma membrane ATPase of plants and fungi is a hydrogen ion pump. The proton gradient it generates drives the active transport of nutrients by H(+)-symport. The resulting external acidification and/or internal alkinization may mediate growth responses.</text>
</comment>
<dbReference type="SUPFAM" id="SSF81665">
    <property type="entry name" value="Calcium ATPase, transmembrane domain M"/>
    <property type="match status" value="1"/>
</dbReference>
<dbReference type="PRINTS" id="PR00119">
    <property type="entry name" value="CATATPASE"/>
</dbReference>
<organism evidence="13 14">
    <name type="scientific">Exophiala viscosa</name>
    <dbReference type="NCBI Taxonomy" id="2486360"/>
    <lineage>
        <taxon>Eukaryota</taxon>
        <taxon>Fungi</taxon>
        <taxon>Dikarya</taxon>
        <taxon>Ascomycota</taxon>
        <taxon>Pezizomycotina</taxon>
        <taxon>Eurotiomycetes</taxon>
        <taxon>Chaetothyriomycetidae</taxon>
        <taxon>Chaetothyriales</taxon>
        <taxon>Herpotrichiellaceae</taxon>
        <taxon>Exophiala</taxon>
    </lineage>
</organism>
<feature type="transmembrane region" description="Helical" evidence="10">
    <location>
        <begin position="378"/>
        <end position="409"/>
    </location>
</feature>
<keyword evidence="8 10" id="KW-1133">Transmembrane helix</keyword>
<dbReference type="InterPro" id="IPR023214">
    <property type="entry name" value="HAD_sf"/>
</dbReference>
<keyword evidence="9 10" id="KW-0472">Membrane</keyword>
<evidence type="ECO:0000256" key="4">
    <source>
        <dbReference type="ARBA" id="ARBA00022692"/>
    </source>
</evidence>
<evidence type="ECO:0000256" key="2">
    <source>
        <dbReference type="ARBA" id="ARBA00004141"/>
    </source>
</evidence>
<evidence type="ECO:0000256" key="5">
    <source>
        <dbReference type="ARBA" id="ARBA00022741"/>
    </source>
</evidence>
<comment type="similarity">
    <text evidence="3 10">Belongs to the cation transport ATPase (P-type) (TC 3.A.3) family. Type IIIA subfamily.</text>
</comment>
<keyword evidence="10" id="KW-0375">Hydrogen ion transport</keyword>
<feature type="transmembrane region" description="Helical" evidence="10">
    <location>
        <begin position="870"/>
        <end position="890"/>
    </location>
</feature>
<dbReference type="Pfam" id="PF00690">
    <property type="entry name" value="Cation_ATPase_N"/>
    <property type="match status" value="1"/>
</dbReference>
<feature type="domain" description="Cation-transporting P-type ATPase N-terminal" evidence="12">
    <location>
        <begin position="84"/>
        <end position="153"/>
    </location>
</feature>
<evidence type="ECO:0000256" key="1">
    <source>
        <dbReference type="ARBA" id="ARBA00003417"/>
    </source>
</evidence>
<dbReference type="InterPro" id="IPR004014">
    <property type="entry name" value="ATPase_P-typ_cation-transptr_N"/>
</dbReference>
<keyword evidence="6 10" id="KW-0067">ATP-binding</keyword>
<dbReference type="InterPro" id="IPR023299">
    <property type="entry name" value="ATPase_P-typ_cyto_dom_N"/>
</dbReference>
<dbReference type="SUPFAM" id="SSF56784">
    <property type="entry name" value="HAD-like"/>
    <property type="match status" value="1"/>
</dbReference>
<dbReference type="InterPro" id="IPR044492">
    <property type="entry name" value="P_typ_ATPase_HD_dom"/>
</dbReference>
<dbReference type="NCBIfam" id="TIGR01647">
    <property type="entry name" value="ATPase-IIIA_H"/>
    <property type="match status" value="1"/>
</dbReference>
<dbReference type="AlphaFoldDB" id="A0AAN6E5Z9"/>
<feature type="transmembrane region" description="Helical" evidence="10">
    <location>
        <begin position="129"/>
        <end position="148"/>
    </location>
</feature>
<feature type="transmembrane region" description="Helical" evidence="10">
    <location>
        <begin position="910"/>
        <end position="941"/>
    </location>
</feature>
<dbReference type="Gene3D" id="3.40.1110.10">
    <property type="entry name" value="Calcium-transporting ATPase, cytoplasmic domain N"/>
    <property type="match status" value="1"/>
</dbReference>
<feature type="transmembrane region" description="Helical" evidence="10">
    <location>
        <begin position="154"/>
        <end position="173"/>
    </location>
</feature>
<keyword evidence="14" id="KW-1185">Reference proteome</keyword>
<comment type="catalytic activity">
    <reaction evidence="10">
        <text>ATP + H2O + H(+)(in) = ADP + phosphate + 2 H(+)(out)</text>
        <dbReference type="Rhea" id="RHEA:20852"/>
        <dbReference type="ChEBI" id="CHEBI:15377"/>
        <dbReference type="ChEBI" id="CHEBI:15378"/>
        <dbReference type="ChEBI" id="CHEBI:30616"/>
        <dbReference type="ChEBI" id="CHEBI:43474"/>
        <dbReference type="ChEBI" id="CHEBI:456216"/>
        <dbReference type="EC" id="7.1.2.1"/>
    </reaction>
</comment>
<dbReference type="InterPro" id="IPR008250">
    <property type="entry name" value="ATPase_P-typ_transduc_dom_A_sf"/>
</dbReference>
<accession>A0AAN6E5Z9</accession>
<keyword evidence="4 10" id="KW-0812">Transmembrane</keyword>
<evidence type="ECO:0000256" key="10">
    <source>
        <dbReference type="RuleBase" id="RU362083"/>
    </source>
</evidence>
<dbReference type="EC" id="7.1.2.1" evidence="10"/>
<evidence type="ECO:0000259" key="12">
    <source>
        <dbReference type="SMART" id="SM00831"/>
    </source>
</evidence>
<feature type="transmembrane region" description="Helical" evidence="10">
    <location>
        <begin position="842"/>
        <end position="858"/>
    </location>
</feature>
<dbReference type="Gene3D" id="3.40.50.1000">
    <property type="entry name" value="HAD superfamily/HAD-like"/>
    <property type="match status" value="1"/>
</dbReference>
<dbReference type="GO" id="GO:0005886">
    <property type="term" value="C:plasma membrane"/>
    <property type="evidence" value="ECO:0007669"/>
    <property type="project" value="UniProtKB-SubCell"/>
</dbReference>
<dbReference type="SFLD" id="SFLDS00003">
    <property type="entry name" value="Haloacid_Dehalogenase"/>
    <property type="match status" value="1"/>
</dbReference>
<keyword evidence="7 10" id="KW-1278">Translocase</keyword>
<dbReference type="PROSITE" id="PS00154">
    <property type="entry name" value="ATPASE_E1_E2"/>
    <property type="match status" value="1"/>
</dbReference>
<dbReference type="Pfam" id="PF00702">
    <property type="entry name" value="Hydrolase"/>
    <property type="match status" value="1"/>
</dbReference>
<dbReference type="PRINTS" id="PR00120">
    <property type="entry name" value="HATPASE"/>
</dbReference>
<comment type="subcellular location">
    <subcellularLocation>
        <location evidence="10">Cell membrane</location>
        <topology evidence="10">Multi-pass membrane protein</topology>
    </subcellularLocation>
    <subcellularLocation>
        <location evidence="2">Membrane</location>
        <topology evidence="2">Multi-pass membrane protein</topology>
    </subcellularLocation>
</comment>
<dbReference type="SUPFAM" id="SSF81653">
    <property type="entry name" value="Calcium ATPase, transduction domain A"/>
    <property type="match status" value="2"/>
</dbReference>
<dbReference type="SFLD" id="SFLDG00002">
    <property type="entry name" value="C1.7:_P-type_atpase_like"/>
    <property type="match status" value="1"/>
</dbReference>
<evidence type="ECO:0000256" key="7">
    <source>
        <dbReference type="ARBA" id="ARBA00022967"/>
    </source>
</evidence>
<dbReference type="InterPro" id="IPR006534">
    <property type="entry name" value="P-type_ATPase_IIIA"/>
</dbReference>
<sequence>MADHEKDLENGDPKRERISFADGWDPDKDEGEYANLIRFISTYRDRRFSKAPSQVSGEDVGDATQKKKIPFYKRWFTQGGGPGELYQVPEDWLTTDIKAGLTSAQVEERRKKTGWNELSTEKENMFLKFLGYFQGPILYVMELAVLLAAGLRDWIDFGVIIGILMLNAIVGWYQEKQAADVVASLKGDIAMKAEVVRDGHEQEIKARELVPGDILLLEEGSVVAGECRLICDYDNPAGFEEYKEMINDPEGYHSRNHTESDDDEEHHIGTSIVATDQSSITGESLAVDKYMGDVCYYTTGCKRGKGYAVITESARGSFVGKTASLVQGANDSGHFKAVMDSIGTALLVLVVFFILASWVGGFFHHIGIATPEESSVTLLSYALILLIIGVPVGLPVVTTTTLAVGAAYLAKQKAIVQKLTAIESLAGVDVLCSDKTGTLTANQLTIREPYVAEGEDVNWMMACAALASSHNLKALDPIDKITILTLKRYPKAREILQQGWKTVKFLPFDPVSKRITTLCTLKGENWSFCKGAPKAVLSIAECDEATAKHYRDTAADFARRGFRSLGVASKRGDEPWKVIGMLPMFDPPRDDTAHTILEAQNLGLSVKMLTGDAIAIAKETCKLLALGTKVYNSQRLIAGGVTGSTQYDLVEKADGFAEVFPEHKYQVVEMLQQRGHLTAMTGDGVNDAPSLKKSDCGIAVEGATEAAQAAADIVFLAPGLSTIVDAIKVARQIFQRMKAYVQYRIALCLHLELYLTTSMIIINETVRTDLVVFLALFADLATIAVAYDNAHYEPRPVEWQLPKIWVISVILGFLLAISTWIMRGSFYLPNGGLVQNFGNVQLMLFLQISLVENWLIFVTRGGQTWPSWKLVAAIFAVDVISTLFCIFGWLHPPLHDTNTIPKDHFTTDHYSVQTSVVTVVVIWGYSIGVTIVVAIVYYLLLSIKWIDNLGRDVRSRADTDMENVLSHLSRIALEHETDVHGKTKWVLGSRGTGEEEEE</sequence>
<gene>
    <name evidence="13" type="ORF">EDD36DRAFT_426535</name>
</gene>
<feature type="transmembrane region" description="Helical" evidence="10">
    <location>
        <begin position="345"/>
        <end position="366"/>
    </location>
</feature>
<feature type="compositionally biased region" description="Basic and acidic residues" evidence="11">
    <location>
        <begin position="1"/>
        <end position="19"/>
    </location>
</feature>
<dbReference type="InterPro" id="IPR018303">
    <property type="entry name" value="ATPase_P-typ_P_site"/>
</dbReference>
<dbReference type="GO" id="GO:0005524">
    <property type="term" value="F:ATP binding"/>
    <property type="evidence" value="ECO:0007669"/>
    <property type="project" value="UniProtKB-UniRule"/>
</dbReference>
<evidence type="ECO:0000256" key="6">
    <source>
        <dbReference type="ARBA" id="ARBA00022840"/>
    </source>
</evidence>
<dbReference type="InterPro" id="IPR023298">
    <property type="entry name" value="ATPase_P-typ_TM_dom_sf"/>
</dbReference>
<dbReference type="GO" id="GO:0016887">
    <property type="term" value="F:ATP hydrolysis activity"/>
    <property type="evidence" value="ECO:0007669"/>
    <property type="project" value="InterPro"/>
</dbReference>
<dbReference type="EMBL" id="MU404350">
    <property type="protein sequence ID" value="KAI1618493.1"/>
    <property type="molecule type" value="Genomic_DNA"/>
</dbReference>
<dbReference type="InterPro" id="IPR036412">
    <property type="entry name" value="HAD-like_sf"/>
</dbReference>
<keyword evidence="10" id="KW-0813">Transport</keyword>
<dbReference type="Gene3D" id="2.70.150.10">
    <property type="entry name" value="Calcium-transporting ATPase, cytoplasmic transduction domain A"/>
    <property type="match status" value="1"/>
</dbReference>
<dbReference type="Gene3D" id="1.20.1110.10">
    <property type="entry name" value="Calcium-transporting ATPase, transmembrane domain"/>
    <property type="match status" value="1"/>
</dbReference>
<feature type="transmembrane region" description="Helical" evidence="10">
    <location>
        <begin position="768"/>
        <end position="790"/>
    </location>
</feature>
<dbReference type="NCBIfam" id="TIGR01494">
    <property type="entry name" value="ATPase_P-type"/>
    <property type="match status" value="2"/>
</dbReference>
<comment type="caution">
    <text evidence="13">The sequence shown here is derived from an EMBL/GenBank/DDBJ whole genome shotgun (WGS) entry which is preliminary data.</text>
</comment>
<evidence type="ECO:0000256" key="9">
    <source>
        <dbReference type="ARBA" id="ARBA00023136"/>
    </source>
</evidence>
<dbReference type="Pfam" id="PF00122">
    <property type="entry name" value="E1-E2_ATPase"/>
    <property type="match status" value="2"/>
</dbReference>
<dbReference type="InterPro" id="IPR059000">
    <property type="entry name" value="ATPase_P-type_domA"/>
</dbReference>
<dbReference type="SFLD" id="SFLDF00027">
    <property type="entry name" value="p-type_atpase"/>
    <property type="match status" value="1"/>
</dbReference>
<keyword evidence="10" id="KW-0460">Magnesium</keyword>
<reference evidence="13" key="1">
    <citation type="journal article" date="2022" name="bioRxiv">
        <title>Deciphering the potential niche of two novel black yeast fungi from a biological soil crust based on their genomes, phenotypes, and melanin regulation.</title>
        <authorList>
            <consortium name="DOE Joint Genome Institute"/>
            <person name="Carr E.C."/>
            <person name="Barton Q."/>
            <person name="Grambo S."/>
            <person name="Sullivan M."/>
            <person name="Renfro C.M."/>
            <person name="Kuo A."/>
            <person name="Pangilinan J."/>
            <person name="Lipzen A."/>
            <person name="Keymanesh K."/>
            <person name="Savage E."/>
            <person name="Barry K."/>
            <person name="Grigoriev I.V."/>
            <person name="Riekhof W.R."/>
            <person name="Harris S.S."/>
        </authorList>
    </citation>
    <scope>NUCLEOTIDE SEQUENCE</scope>
    <source>
        <strain evidence="13">JF 03-4F</strain>
    </source>
</reference>
<protein>
    <recommendedName>
        <fullName evidence="10">Plasma membrane ATPase</fullName>
        <ecNumber evidence="10">7.1.2.1</ecNumber>
    </recommendedName>
</protein>
<dbReference type="FunFam" id="3.40.1110.10:FF:000005">
    <property type="entry name" value="Plasma membrane ATPase"/>
    <property type="match status" value="1"/>
</dbReference>
<dbReference type="GO" id="GO:0008553">
    <property type="term" value="F:P-type proton-exporting transporter activity"/>
    <property type="evidence" value="ECO:0007669"/>
    <property type="project" value="UniProtKB-UniRule"/>
</dbReference>
<keyword evidence="5 10" id="KW-0547">Nucleotide-binding</keyword>
<dbReference type="GO" id="GO:0120029">
    <property type="term" value="P:proton export across plasma membrane"/>
    <property type="evidence" value="ECO:0007669"/>
    <property type="project" value="UniProtKB-UniRule"/>
</dbReference>
<dbReference type="InterPro" id="IPR001757">
    <property type="entry name" value="P_typ_ATPase"/>
</dbReference>
<evidence type="ECO:0000313" key="14">
    <source>
        <dbReference type="Proteomes" id="UP001203852"/>
    </source>
</evidence>
<evidence type="ECO:0000256" key="11">
    <source>
        <dbReference type="SAM" id="MobiDB-lite"/>
    </source>
</evidence>
<evidence type="ECO:0000256" key="8">
    <source>
        <dbReference type="ARBA" id="ARBA00022989"/>
    </source>
</evidence>
<keyword evidence="10" id="KW-0406">Ion transport</keyword>